<dbReference type="GO" id="GO:0006508">
    <property type="term" value="P:proteolysis"/>
    <property type="evidence" value="ECO:0007669"/>
    <property type="project" value="InterPro"/>
</dbReference>
<organism evidence="2 3">
    <name type="scientific">Methanobacterium formicicum (strain DSM 3637 / PP1)</name>
    <dbReference type="NCBI Taxonomy" id="1204725"/>
    <lineage>
        <taxon>Archaea</taxon>
        <taxon>Methanobacteriati</taxon>
        <taxon>Methanobacteriota</taxon>
        <taxon>Methanomada group</taxon>
        <taxon>Methanobacteria</taxon>
        <taxon>Methanobacteriales</taxon>
        <taxon>Methanobacteriaceae</taxon>
        <taxon>Methanobacterium</taxon>
    </lineage>
</organism>
<dbReference type="SUPFAM" id="SSF53187">
    <property type="entry name" value="Zn-dependent exopeptidases"/>
    <property type="match status" value="1"/>
</dbReference>
<dbReference type="PATRIC" id="fig|1204725.3.peg.1924"/>
<dbReference type="InterPro" id="IPR045175">
    <property type="entry name" value="M28_fam"/>
</dbReference>
<evidence type="ECO:0000313" key="3">
    <source>
        <dbReference type="Proteomes" id="UP000007360"/>
    </source>
</evidence>
<dbReference type="Proteomes" id="UP000007360">
    <property type="component" value="Unassembled WGS sequence"/>
</dbReference>
<accession>K2RQS9</accession>
<dbReference type="InterPro" id="IPR007484">
    <property type="entry name" value="Peptidase_M28"/>
</dbReference>
<dbReference type="PANTHER" id="PTHR12147">
    <property type="entry name" value="METALLOPEPTIDASE M28 FAMILY MEMBER"/>
    <property type="match status" value="1"/>
</dbReference>
<dbReference type="EMBL" id="AMPO01000009">
    <property type="protein sequence ID" value="EKF85120.1"/>
    <property type="molecule type" value="Genomic_DNA"/>
</dbReference>
<sequence>MKTNKISGILLLILFFNLFFVQSDYASPSEDIISHVKYITQDIGPRPAGSTSENQTAQYLASCFQKYGVKTEIQEFKYYSLNSNDIKTSRNVIGTIEGVSDKEIIICADLDTPQDILVGNYSPGANDDATGLSILIGLAGKYQNKKPFYTIKLVAFGAGEDGFTFPLITPKRSNLPPDAYHQIVYLPYLVGARHYLLNHQNEVNNTLAVISVEAVGIGTPCVISKDYYTKNDEFLVNFLVWNGKLQGINTEKINFMASNRTIGGESAISHIYLPFSIAGIPSTFITCMKNPNINSPVHDVENEMPGYLSVDDNYQNLVNQNGNEGNLETHLQTVLYLIFDDINKLSIFNIINGQI</sequence>
<gene>
    <name evidence="2" type="ORF">A994_09573</name>
</gene>
<proteinExistence type="predicted"/>
<comment type="caution">
    <text evidence="2">The sequence shown here is derived from an EMBL/GenBank/DDBJ whole genome shotgun (WGS) entry which is preliminary data.</text>
</comment>
<dbReference type="PANTHER" id="PTHR12147:SF26">
    <property type="entry name" value="PEPTIDASE M28 DOMAIN-CONTAINING PROTEIN"/>
    <property type="match status" value="1"/>
</dbReference>
<reference evidence="2 3" key="1">
    <citation type="journal article" date="2012" name="J. Bacteriol.">
        <title>Draft genome sequence of Methanobacterium formicicum DSM 3637, an archaebacterium isolated from the methane producer amoeba Pelomyxa palustris.</title>
        <authorList>
            <person name="Gutierrez G."/>
        </authorList>
    </citation>
    <scope>NUCLEOTIDE SEQUENCE [LARGE SCALE GENOMIC DNA]</scope>
    <source>
        <strain evidence="3">DSM 3637 / PP1</strain>
    </source>
</reference>
<evidence type="ECO:0000313" key="2">
    <source>
        <dbReference type="EMBL" id="EKF85120.1"/>
    </source>
</evidence>
<keyword evidence="3" id="KW-1185">Reference proteome</keyword>
<feature type="domain" description="Peptidase M28" evidence="1">
    <location>
        <begin position="91"/>
        <end position="244"/>
    </location>
</feature>
<protein>
    <recommendedName>
        <fullName evidence="1">Peptidase M28 domain-containing protein</fullName>
    </recommendedName>
</protein>
<dbReference type="OrthoDB" id="69516at2157"/>
<dbReference type="AlphaFoldDB" id="K2RQS9"/>
<dbReference type="GO" id="GO:0008235">
    <property type="term" value="F:metalloexopeptidase activity"/>
    <property type="evidence" value="ECO:0007669"/>
    <property type="project" value="InterPro"/>
</dbReference>
<name>K2RQS9_METFP</name>
<dbReference type="Gene3D" id="3.40.630.10">
    <property type="entry name" value="Zn peptidases"/>
    <property type="match status" value="1"/>
</dbReference>
<dbReference type="Pfam" id="PF04389">
    <property type="entry name" value="Peptidase_M28"/>
    <property type="match status" value="1"/>
</dbReference>
<dbReference type="RefSeq" id="WP_004031321.1">
    <property type="nucleotide sequence ID" value="NZ_AMPO01000009.1"/>
</dbReference>
<evidence type="ECO:0000259" key="1">
    <source>
        <dbReference type="Pfam" id="PF04389"/>
    </source>
</evidence>